<dbReference type="EMBL" id="QVQW01000007">
    <property type="protein sequence ID" value="RKU47745.1"/>
    <property type="molecule type" value="Genomic_DNA"/>
</dbReference>
<gene>
    <name evidence="1" type="ORF">DL546_003907</name>
</gene>
<accession>A0A420YIS9</accession>
<organism evidence="1 2">
    <name type="scientific">Coniochaeta pulveracea</name>
    <dbReference type="NCBI Taxonomy" id="177199"/>
    <lineage>
        <taxon>Eukaryota</taxon>
        <taxon>Fungi</taxon>
        <taxon>Dikarya</taxon>
        <taxon>Ascomycota</taxon>
        <taxon>Pezizomycotina</taxon>
        <taxon>Sordariomycetes</taxon>
        <taxon>Sordariomycetidae</taxon>
        <taxon>Coniochaetales</taxon>
        <taxon>Coniochaetaceae</taxon>
        <taxon>Coniochaeta</taxon>
    </lineage>
</organism>
<sequence>MSLPQGLAPACETCLNCHQVYTLAWFKNQLTPEEAYAIIYGSWQPELYPNSDTWLTCVKCRLLAYAHDQGFSIFQGSSPEPIHIPTYTAAISSPPQSQQPLLHCQQCPGKYTLPHFKAELTPDEMGAVQANLYTWFTSDLPLTLEEQARMLMEAFAAWPVEMEWQYEKVVIIAPPKLESIEEYLEETGEDNIY</sequence>
<dbReference type="Proteomes" id="UP000275385">
    <property type="component" value="Unassembled WGS sequence"/>
</dbReference>
<dbReference type="AlphaFoldDB" id="A0A420YIS9"/>
<evidence type="ECO:0000313" key="2">
    <source>
        <dbReference type="Proteomes" id="UP000275385"/>
    </source>
</evidence>
<reference evidence="1 2" key="1">
    <citation type="submission" date="2018-08" db="EMBL/GenBank/DDBJ databases">
        <title>Draft genome of the lignicolous fungus Coniochaeta pulveracea.</title>
        <authorList>
            <person name="Borstlap C.J."/>
            <person name="De Witt R.N."/>
            <person name="Botha A."/>
            <person name="Volschenk H."/>
        </authorList>
    </citation>
    <scope>NUCLEOTIDE SEQUENCE [LARGE SCALE GENOMIC DNA]</scope>
    <source>
        <strain evidence="1 2">CAB683</strain>
    </source>
</reference>
<evidence type="ECO:0000313" key="1">
    <source>
        <dbReference type="EMBL" id="RKU47745.1"/>
    </source>
</evidence>
<name>A0A420YIS9_9PEZI</name>
<keyword evidence="2" id="KW-1185">Reference proteome</keyword>
<comment type="caution">
    <text evidence="1">The sequence shown here is derived from an EMBL/GenBank/DDBJ whole genome shotgun (WGS) entry which is preliminary data.</text>
</comment>
<proteinExistence type="predicted"/>
<protein>
    <submittedName>
        <fullName evidence="1">Uncharacterized protein</fullName>
    </submittedName>
</protein>